<feature type="region of interest" description="Disordered" evidence="1">
    <location>
        <begin position="170"/>
        <end position="229"/>
    </location>
</feature>
<reference evidence="2 3" key="1">
    <citation type="submission" date="2024-03" db="EMBL/GenBank/DDBJ databases">
        <title>Novel species of the genus Variovorax.</title>
        <authorList>
            <person name="Liu Q."/>
            <person name="Xin Y.-H."/>
        </authorList>
    </citation>
    <scope>NUCLEOTIDE SEQUENCE [LARGE SCALE GENOMIC DNA]</scope>
    <source>
        <strain evidence="2 3">KACC 18901</strain>
    </source>
</reference>
<dbReference type="EMBL" id="JBBKZS010000021">
    <property type="protein sequence ID" value="MEJ8858910.1"/>
    <property type="molecule type" value="Genomic_DNA"/>
</dbReference>
<keyword evidence="3" id="KW-1185">Reference proteome</keyword>
<dbReference type="RefSeq" id="WP_340338962.1">
    <property type="nucleotide sequence ID" value="NZ_JBBKZS010000021.1"/>
</dbReference>
<sequence length="315" mass="33854">MSHPVAALPPRAAGLLNRRLLLGLPAAGLLVACAMPTWSRTQLDSNWLRVDVQDRDSGETLPVYTAADGQRYVAGRPGARYGVTLRNLRGERILVVMSVDGINVLNGRTAGWDQDGYVLGAHASGQIAGWRKSDREVAAFEFTAPGDSYASRTGRPLDLGVIGFAVFSERRPEPRPMPRPPMVPSPMQKDSAAASEAAPAARAEAPAGPASQPSGSGAANDAAAPSALARRERAPLEEQKLGTGHGQREESIVTHTRFVRARSTPDEVLALRYDSRANLIRMGVIPQPDDRIARPPRPFPQNPQASYVPDPPPRY</sequence>
<feature type="compositionally biased region" description="Low complexity" evidence="1">
    <location>
        <begin position="185"/>
        <end position="228"/>
    </location>
</feature>
<gene>
    <name evidence="2" type="ORF">WKW79_30360</name>
</gene>
<protein>
    <submittedName>
        <fullName evidence="2">Uncharacterized protein</fullName>
    </submittedName>
</protein>
<organism evidence="2 3">
    <name type="scientific">Variovorax robiniae</name>
    <dbReference type="NCBI Taxonomy" id="1836199"/>
    <lineage>
        <taxon>Bacteria</taxon>
        <taxon>Pseudomonadati</taxon>
        <taxon>Pseudomonadota</taxon>
        <taxon>Betaproteobacteria</taxon>
        <taxon>Burkholderiales</taxon>
        <taxon>Comamonadaceae</taxon>
        <taxon>Variovorax</taxon>
    </lineage>
</organism>
<accession>A0ABU8XGE2</accession>
<feature type="region of interest" description="Disordered" evidence="1">
    <location>
        <begin position="286"/>
        <end position="315"/>
    </location>
</feature>
<dbReference type="Proteomes" id="UP001367030">
    <property type="component" value="Unassembled WGS sequence"/>
</dbReference>
<comment type="caution">
    <text evidence="2">The sequence shown here is derived from an EMBL/GenBank/DDBJ whole genome shotgun (WGS) entry which is preliminary data.</text>
</comment>
<evidence type="ECO:0000313" key="3">
    <source>
        <dbReference type="Proteomes" id="UP001367030"/>
    </source>
</evidence>
<evidence type="ECO:0000313" key="2">
    <source>
        <dbReference type="EMBL" id="MEJ8858910.1"/>
    </source>
</evidence>
<evidence type="ECO:0000256" key="1">
    <source>
        <dbReference type="SAM" id="MobiDB-lite"/>
    </source>
</evidence>
<name>A0ABU8XGE2_9BURK</name>
<proteinExistence type="predicted"/>